<comment type="caution">
    <text evidence="1">The sequence shown here is derived from an EMBL/GenBank/DDBJ whole genome shotgun (WGS) entry which is preliminary data.</text>
</comment>
<accession>A0A1L9QPC2</accession>
<dbReference type="SUPFAM" id="SSF88659">
    <property type="entry name" value="Sigma3 and sigma4 domains of RNA polymerase sigma factors"/>
    <property type="match status" value="1"/>
</dbReference>
<dbReference type="InterPro" id="IPR013324">
    <property type="entry name" value="RNA_pol_sigma_r3/r4-like"/>
</dbReference>
<keyword evidence="2" id="KW-1185">Reference proteome</keyword>
<dbReference type="AlphaFoldDB" id="A0A1L9QPC2"/>
<evidence type="ECO:0000313" key="1">
    <source>
        <dbReference type="EMBL" id="OJJ24523.1"/>
    </source>
</evidence>
<reference evidence="1" key="1">
    <citation type="submission" date="2016-10" db="EMBL/GenBank/DDBJ databases">
        <title>CRISPR-Cas defence system in Roseofilum reptotaenium: evidence of a bacteriophage-cyanobacterium arms race in the coral black band disease.</title>
        <authorList>
            <person name="Buerger P."/>
            <person name="Wood-Charlson E.M."/>
            <person name="Weynberg K.D."/>
            <person name="Willis B."/>
            <person name="Van Oppen M.J."/>
        </authorList>
    </citation>
    <scope>NUCLEOTIDE SEQUENCE [LARGE SCALE GENOMIC DNA]</scope>
    <source>
        <strain evidence="1">AO1-A</strain>
    </source>
</reference>
<sequence length="220" mass="26288">MTSSEDLDRQLRQLVLRAQECPQGTLDYRQALKQLIGLLLNCGQLYRPHRNDLPPEYRQAYAEIYGEAQQNLMLYLCQHIDEYKPERANVLAWVNFLLKQRFWLGAIQEFRRSHLHGSQFYQRTLDDFEEYEPDSHDDEQNLSTTEKVIKQLEENPEHELSKIYVKRHPKANLRILILRRLYGQSWQEISESLSVSVPTLSSFYRRKMIQFKKQLQDLTT</sequence>
<name>A0A1L9QPC2_9CYAN</name>
<dbReference type="Proteomes" id="UP000183940">
    <property type="component" value="Unassembled WGS sequence"/>
</dbReference>
<dbReference type="STRING" id="1925591.BI308_16045"/>
<protein>
    <submittedName>
        <fullName evidence="1">Uncharacterized protein</fullName>
    </submittedName>
</protein>
<gene>
    <name evidence="1" type="ORF">BI308_16045</name>
</gene>
<organism evidence="1 2">
    <name type="scientific">Roseofilum reptotaenium AO1-A</name>
    <dbReference type="NCBI Taxonomy" id="1925591"/>
    <lineage>
        <taxon>Bacteria</taxon>
        <taxon>Bacillati</taxon>
        <taxon>Cyanobacteriota</taxon>
        <taxon>Cyanophyceae</taxon>
        <taxon>Desertifilales</taxon>
        <taxon>Desertifilaceae</taxon>
        <taxon>Roseofilum</taxon>
    </lineage>
</organism>
<evidence type="ECO:0000313" key="2">
    <source>
        <dbReference type="Proteomes" id="UP000183940"/>
    </source>
</evidence>
<proteinExistence type="predicted"/>
<dbReference type="EMBL" id="MLAW01000029">
    <property type="protein sequence ID" value="OJJ24523.1"/>
    <property type="molecule type" value="Genomic_DNA"/>
</dbReference>